<dbReference type="InterPro" id="IPR018712">
    <property type="entry name" value="Tle1-like_cat"/>
</dbReference>
<dbReference type="EMBL" id="JBHLYW010000010">
    <property type="protein sequence ID" value="MFC0078277.1"/>
    <property type="molecule type" value="Genomic_DNA"/>
</dbReference>
<accession>A0ABV6BS49</accession>
<evidence type="ECO:0000259" key="1">
    <source>
        <dbReference type="Pfam" id="PF09994"/>
    </source>
</evidence>
<comment type="caution">
    <text evidence="2">The sequence shown here is derived from an EMBL/GenBank/DDBJ whole genome shotgun (WGS) entry which is preliminary data.</text>
</comment>
<feature type="domain" description="T6SS Phospholipase effector Tle1-like catalytic" evidence="1">
    <location>
        <begin position="406"/>
        <end position="519"/>
    </location>
</feature>
<dbReference type="Proteomes" id="UP001589734">
    <property type="component" value="Unassembled WGS sequence"/>
</dbReference>
<gene>
    <name evidence="2" type="ORF">ACFFLS_14605</name>
</gene>
<name>A0ABV6BS49_9FLAO</name>
<evidence type="ECO:0000313" key="3">
    <source>
        <dbReference type="Proteomes" id="UP001589734"/>
    </source>
</evidence>
<dbReference type="Pfam" id="PF09994">
    <property type="entry name" value="T6SS_Tle1-like_cat"/>
    <property type="match status" value="1"/>
</dbReference>
<keyword evidence="3" id="KW-1185">Reference proteome</keyword>
<reference evidence="2 3" key="1">
    <citation type="submission" date="2024-09" db="EMBL/GenBank/DDBJ databases">
        <authorList>
            <person name="Sun Q."/>
            <person name="Mori K."/>
        </authorList>
    </citation>
    <scope>NUCLEOTIDE SEQUENCE [LARGE SCALE GENOMIC DNA]</scope>
    <source>
        <strain evidence="2 3">CGMCC 1.12926</strain>
    </source>
</reference>
<protein>
    <submittedName>
        <fullName evidence="2">Phospholipase effector Tle1 domain-containing protein</fullName>
    </submittedName>
</protein>
<evidence type="ECO:0000313" key="2">
    <source>
        <dbReference type="EMBL" id="MFC0078277.1"/>
    </source>
</evidence>
<proteinExistence type="predicted"/>
<dbReference type="RefSeq" id="WP_379689478.1">
    <property type="nucleotide sequence ID" value="NZ_JBHLYW010000010.1"/>
</dbReference>
<organism evidence="2 3">
    <name type="scientific">Flavobacterium procerum</name>
    <dbReference type="NCBI Taxonomy" id="1455569"/>
    <lineage>
        <taxon>Bacteria</taxon>
        <taxon>Pseudomonadati</taxon>
        <taxon>Bacteroidota</taxon>
        <taxon>Flavobacteriia</taxon>
        <taxon>Flavobacteriales</taxon>
        <taxon>Flavobacteriaceae</taxon>
        <taxon>Flavobacterium</taxon>
    </lineage>
</organism>
<dbReference type="PANTHER" id="PTHR33840:SF1">
    <property type="entry name" value="TLE1 PHOSPHOLIPASE DOMAIN-CONTAINING PROTEIN"/>
    <property type="match status" value="1"/>
</dbReference>
<dbReference type="PANTHER" id="PTHR33840">
    <property type="match status" value="1"/>
</dbReference>
<sequence length="664" mass="75408">MNIHIIGNPKPILGKNIYVLSGNNIKEQHWKLLKNGKTILDLGTDGGITFNQTSLGENYIIEVNYVNEKGIRGSDRLSITPIAGKPEIQQVAWKDEYYNEIGEKIVGYADNIRLYIFTLNIPAGETLNITIWEDQGTDGHADSSRNMGTYTAKVDKYGKAEVYFNNIKVFMNNLNSKDIFNESEHEFYAQIKYKNVLNKFEDTTQLKVKNTLEKLISPPKHNKVAVVDIPDKKKKPEIKTGVKITVNVFFDGTKNNATNTEARLLYLKQKKGIQLTDKETEKADAYKRNKEAESSYENFFSNVAIMHQLNSVNKTNREIKVYIEGEGTENLLNDDNMGYAFGGGITGIRSKVTKAFKKIKEDIDSLRKDNIIKENEFVNEIHLNVFGFSRGAAAARHFVSRRHELQNIFTHVESNNFHIMFVGLFDTVSSYEEEGEHGSPGAALSHDFDNDVEELKLKLEGNVAKVVHLTAADEYRKFFSLTNIKSSIEAGIGYELQLPGAHSDIGGGYGETENEVRDLNLEQEYDNIKESVIKEGWYLPYQIVRPQQSNTTIRATRNGIPNSYQYIPLAIMIQLAEKYGLKFNKSLTYTEGLDYSVPDDLLEAKESLLKYALENDAAKSEKITIRSEYLHPIRNKYLHRSAYIAIGKVGRYKDGKPYRKHHDG</sequence>